<name>A0A5C3LHH2_9AGAR</name>
<dbReference type="Proteomes" id="UP000308652">
    <property type="component" value="Unassembled WGS sequence"/>
</dbReference>
<organism evidence="1 2">
    <name type="scientific">Crucibulum laeve</name>
    <dbReference type="NCBI Taxonomy" id="68775"/>
    <lineage>
        <taxon>Eukaryota</taxon>
        <taxon>Fungi</taxon>
        <taxon>Dikarya</taxon>
        <taxon>Basidiomycota</taxon>
        <taxon>Agaricomycotina</taxon>
        <taxon>Agaricomycetes</taxon>
        <taxon>Agaricomycetidae</taxon>
        <taxon>Agaricales</taxon>
        <taxon>Agaricineae</taxon>
        <taxon>Nidulariaceae</taxon>
        <taxon>Crucibulum</taxon>
    </lineage>
</organism>
<proteinExistence type="predicted"/>
<dbReference type="AlphaFoldDB" id="A0A5C3LHH2"/>
<keyword evidence="2" id="KW-1185">Reference proteome</keyword>
<evidence type="ECO:0000313" key="2">
    <source>
        <dbReference type="Proteomes" id="UP000308652"/>
    </source>
</evidence>
<accession>A0A5C3LHH2</accession>
<protein>
    <recommendedName>
        <fullName evidence="3">F-box domain-containing protein</fullName>
    </recommendedName>
</protein>
<dbReference type="STRING" id="68775.A0A5C3LHH2"/>
<evidence type="ECO:0000313" key="1">
    <source>
        <dbReference type="EMBL" id="TFK32258.1"/>
    </source>
</evidence>
<dbReference type="OrthoDB" id="3001771at2759"/>
<dbReference type="EMBL" id="ML213680">
    <property type="protein sequence ID" value="TFK32258.1"/>
    <property type="molecule type" value="Genomic_DNA"/>
</dbReference>
<reference evidence="1 2" key="1">
    <citation type="journal article" date="2019" name="Nat. Ecol. Evol.">
        <title>Megaphylogeny resolves global patterns of mushroom evolution.</title>
        <authorList>
            <person name="Varga T."/>
            <person name="Krizsan K."/>
            <person name="Foldi C."/>
            <person name="Dima B."/>
            <person name="Sanchez-Garcia M."/>
            <person name="Sanchez-Ramirez S."/>
            <person name="Szollosi G.J."/>
            <person name="Szarkandi J.G."/>
            <person name="Papp V."/>
            <person name="Albert L."/>
            <person name="Andreopoulos W."/>
            <person name="Angelini C."/>
            <person name="Antonin V."/>
            <person name="Barry K.W."/>
            <person name="Bougher N.L."/>
            <person name="Buchanan P."/>
            <person name="Buyck B."/>
            <person name="Bense V."/>
            <person name="Catcheside P."/>
            <person name="Chovatia M."/>
            <person name="Cooper J."/>
            <person name="Damon W."/>
            <person name="Desjardin D."/>
            <person name="Finy P."/>
            <person name="Geml J."/>
            <person name="Haridas S."/>
            <person name="Hughes K."/>
            <person name="Justo A."/>
            <person name="Karasinski D."/>
            <person name="Kautmanova I."/>
            <person name="Kiss B."/>
            <person name="Kocsube S."/>
            <person name="Kotiranta H."/>
            <person name="LaButti K.M."/>
            <person name="Lechner B.E."/>
            <person name="Liimatainen K."/>
            <person name="Lipzen A."/>
            <person name="Lukacs Z."/>
            <person name="Mihaltcheva S."/>
            <person name="Morgado L.N."/>
            <person name="Niskanen T."/>
            <person name="Noordeloos M.E."/>
            <person name="Ohm R.A."/>
            <person name="Ortiz-Santana B."/>
            <person name="Ovrebo C."/>
            <person name="Racz N."/>
            <person name="Riley R."/>
            <person name="Savchenko A."/>
            <person name="Shiryaev A."/>
            <person name="Soop K."/>
            <person name="Spirin V."/>
            <person name="Szebenyi C."/>
            <person name="Tomsovsky M."/>
            <person name="Tulloss R.E."/>
            <person name="Uehling J."/>
            <person name="Grigoriev I.V."/>
            <person name="Vagvolgyi C."/>
            <person name="Papp T."/>
            <person name="Martin F.M."/>
            <person name="Miettinen O."/>
            <person name="Hibbett D.S."/>
            <person name="Nagy L.G."/>
        </authorList>
    </citation>
    <scope>NUCLEOTIDE SEQUENCE [LARGE SCALE GENOMIC DNA]</scope>
    <source>
        <strain evidence="1 2">CBS 166.37</strain>
    </source>
</reference>
<evidence type="ECO:0008006" key="3">
    <source>
        <dbReference type="Google" id="ProtNLM"/>
    </source>
</evidence>
<gene>
    <name evidence="1" type="ORF">BDQ12DRAFT_692723</name>
</gene>
<sequence>MLRSPMSPAPREPEQPPAHIVVLPTELLLMTFDFVYFDGLTACDSSSCTICIGFPGETTHMVWQPTQDLTSPSLFPYSLSSVCSRWRNIMSTVPKFWTRLVFFVDSEPRNVQSYFAYSGDLPISVTVTRKFKNRPDYGPFEGKRAKMVMAALRPHIHRCESLSFDVKYSSSLPSLRHDFVGEAPLLTKLILECKEDDGGPTGLLSTHGYHDQSEKFICSALTELTVDGRNFLEVTKDGAGCGWRENFPGIVRLSIIRLSDHYPDEGLSIHKTLDILRSQRMPNLFYLRMSDVRFASSTMLFGLQAPIYDLAPTVLELEDLQGNVVDYLSRLTTIPNLDSMFLTRCIIDCVHLPDCWSVTLDDINPHPYDPMEHFDYAGAFDASFSTWGGGSLDFVNSSSFSDSFLLMISSPLHGLPGSFGCPNVQEIHIVDCMNFTVGALKNMVAARNEALGDRQADVEDDANAPVIVELNVTGRGPPLSAEDAEWFKVKVALFHWDIIQVQ</sequence>